<dbReference type="Pfam" id="PF01058">
    <property type="entry name" value="Oxidored_q6"/>
    <property type="match status" value="1"/>
</dbReference>
<evidence type="ECO:0000313" key="4">
    <source>
        <dbReference type="Proteomes" id="UP000176260"/>
    </source>
</evidence>
<evidence type="ECO:0000259" key="2">
    <source>
        <dbReference type="Pfam" id="PF01058"/>
    </source>
</evidence>
<dbReference type="Proteomes" id="UP000176260">
    <property type="component" value="Unassembled WGS sequence"/>
</dbReference>
<dbReference type="Gene3D" id="3.40.50.700">
    <property type="entry name" value="NADH:ubiquinone oxidoreductase-like, 20kDa subunit"/>
    <property type="match status" value="1"/>
</dbReference>
<dbReference type="EMBL" id="MHIA01000019">
    <property type="protein sequence ID" value="OGY42024.1"/>
    <property type="molecule type" value="Genomic_DNA"/>
</dbReference>
<organism evidence="3 4">
    <name type="scientific">Candidatus Buchananbacteria bacterium RBG_13_39_9</name>
    <dbReference type="NCBI Taxonomy" id="1797531"/>
    <lineage>
        <taxon>Bacteria</taxon>
        <taxon>Candidatus Buchananiibacteriota</taxon>
    </lineage>
</organism>
<keyword evidence="1" id="KW-0560">Oxidoreductase</keyword>
<evidence type="ECO:0000313" key="3">
    <source>
        <dbReference type="EMBL" id="OGY42024.1"/>
    </source>
</evidence>
<dbReference type="GO" id="GO:0016491">
    <property type="term" value="F:oxidoreductase activity"/>
    <property type="evidence" value="ECO:0007669"/>
    <property type="project" value="UniProtKB-KW"/>
</dbReference>
<dbReference type="GO" id="GO:0051536">
    <property type="term" value="F:iron-sulfur cluster binding"/>
    <property type="evidence" value="ECO:0007669"/>
    <property type="project" value="InterPro"/>
</dbReference>
<evidence type="ECO:0000256" key="1">
    <source>
        <dbReference type="ARBA" id="ARBA00023002"/>
    </source>
</evidence>
<dbReference type="AlphaFoldDB" id="A0A1G1XQ13"/>
<dbReference type="InterPro" id="IPR051349">
    <property type="entry name" value="Hydrogenase_assoc-protein"/>
</dbReference>
<feature type="domain" description="NADH:ubiquinone oxidoreductase-like 20kDa subunit" evidence="2">
    <location>
        <begin position="18"/>
        <end position="152"/>
    </location>
</feature>
<dbReference type="InterPro" id="IPR006137">
    <property type="entry name" value="NADH_UbQ_OxRdtase-like_20kDa"/>
</dbReference>
<dbReference type="PANTHER" id="PTHR42845">
    <property type="entry name" value="COENZYME F420-REDUCING HYDROGENASE, GAMMA SUBUNIT"/>
    <property type="match status" value="1"/>
</dbReference>
<reference evidence="3 4" key="1">
    <citation type="journal article" date="2016" name="Nat. Commun.">
        <title>Thousands of microbial genomes shed light on interconnected biogeochemical processes in an aquifer system.</title>
        <authorList>
            <person name="Anantharaman K."/>
            <person name="Brown C.T."/>
            <person name="Hug L.A."/>
            <person name="Sharon I."/>
            <person name="Castelle C.J."/>
            <person name="Probst A.J."/>
            <person name="Thomas B.C."/>
            <person name="Singh A."/>
            <person name="Wilkins M.J."/>
            <person name="Karaoz U."/>
            <person name="Brodie E.L."/>
            <person name="Williams K.H."/>
            <person name="Hubbard S.S."/>
            <person name="Banfield J.F."/>
        </authorList>
    </citation>
    <scope>NUCLEOTIDE SEQUENCE [LARGE SCALE GENOMIC DNA]</scope>
</reference>
<comment type="caution">
    <text evidence="3">The sequence shown here is derived from an EMBL/GenBank/DDBJ whole genome shotgun (WGS) entry which is preliminary data.</text>
</comment>
<dbReference type="SUPFAM" id="SSF56770">
    <property type="entry name" value="HydA/Nqo6-like"/>
    <property type="match status" value="1"/>
</dbReference>
<name>A0A1G1XQ13_9BACT</name>
<accession>A0A1G1XQ13</accession>
<protein>
    <recommendedName>
        <fullName evidence="2">NADH:ubiquinone oxidoreductase-like 20kDa subunit domain-containing protein</fullName>
    </recommendedName>
</protein>
<dbReference type="InterPro" id="IPR037024">
    <property type="entry name" value="NiFe_Hase_small_N_sf"/>
</dbReference>
<proteinExistence type="predicted"/>
<gene>
    <name evidence="3" type="ORF">A2Y67_02995</name>
</gene>
<sequence length="262" mass="29937">MVKKHKKPSIAIFGLTSCEGCQFAILDLHEKFLELTKYLDIDEFRLIEDEKERSHYDIAFIEGNPVTTENLHILKHIRKISNIVVVLGNCADLGGVWEIKNYHDYKKLGCYVYKTCKTIENREVVEVPKAIKVDYVIPGCPINAQNFLDLVFSLLKQTPWALKQNPVCYECQINKNPCLLQQGKICLGPIALAGCNAVCLNSRQECWACRGILDQADEKIKNLIKIMQNHGWSIAEILEKMEFFGARDRIEAALQKPEVKKK</sequence>
<dbReference type="PANTHER" id="PTHR42845:SF2">
    <property type="entry name" value="F420-NON-REDUCING HYDROGENASE VHU SUBUNIT G"/>
    <property type="match status" value="1"/>
</dbReference>
<dbReference type="PROSITE" id="PS51257">
    <property type="entry name" value="PROKAR_LIPOPROTEIN"/>
    <property type="match status" value="1"/>
</dbReference>